<protein>
    <submittedName>
        <fullName evidence="5">PPFIA binding protein 2</fullName>
    </submittedName>
</protein>
<dbReference type="AlphaFoldDB" id="A0A3B3QP59"/>
<keyword evidence="1" id="KW-0677">Repeat</keyword>
<dbReference type="InterPro" id="IPR029515">
    <property type="entry name" value="Liprin"/>
</dbReference>
<dbReference type="GO" id="GO:0048786">
    <property type="term" value="C:presynaptic active zone"/>
    <property type="evidence" value="ECO:0007669"/>
    <property type="project" value="TreeGrafter"/>
</dbReference>
<organism evidence="5 6">
    <name type="scientific">Paramormyrops kingsleyae</name>
    <dbReference type="NCBI Taxonomy" id="1676925"/>
    <lineage>
        <taxon>Eukaryota</taxon>
        <taxon>Metazoa</taxon>
        <taxon>Chordata</taxon>
        <taxon>Craniata</taxon>
        <taxon>Vertebrata</taxon>
        <taxon>Euteleostomi</taxon>
        <taxon>Actinopterygii</taxon>
        <taxon>Neopterygii</taxon>
        <taxon>Teleostei</taxon>
        <taxon>Osteoglossocephala</taxon>
        <taxon>Osteoglossomorpha</taxon>
        <taxon>Osteoglossiformes</taxon>
        <taxon>Mormyridae</taxon>
        <taxon>Paramormyrops</taxon>
    </lineage>
</organism>
<feature type="compositionally biased region" description="Basic and acidic residues" evidence="3">
    <location>
        <begin position="174"/>
        <end position="191"/>
    </location>
</feature>
<feature type="region of interest" description="Disordered" evidence="3">
    <location>
        <begin position="168"/>
        <end position="235"/>
    </location>
</feature>
<dbReference type="PANTHER" id="PTHR12587">
    <property type="entry name" value="LAR INTERACTING PROTEIN LIP -RELATED PROTEIN"/>
    <property type="match status" value="1"/>
</dbReference>
<dbReference type="Ensembl" id="ENSPKIT00000032573.1">
    <property type="protein sequence ID" value="ENSPKIP00000008492.1"/>
    <property type="gene ID" value="ENSPKIG00000023879.1"/>
</dbReference>
<reference evidence="5" key="2">
    <citation type="submission" date="2025-09" db="UniProtKB">
        <authorList>
            <consortium name="Ensembl"/>
        </authorList>
    </citation>
    <scope>IDENTIFICATION</scope>
</reference>
<dbReference type="PANTHER" id="PTHR12587:SF18">
    <property type="entry name" value="LIPRIN-BETA-2"/>
    <property type="match status" value="1"/>
</dbReference>
<evidence type="ECO:0000256" key="2">
    <source>
        <dbReference type="SAM" id="Coils"/>
    </source>
</evidence>
<name>A0A3B3QP59_9TELE</name>
<evidence type="ECO:0000313" key="5">
    <source>
        <dbReference type="Ensembl" id="ENSPKIP00000008492.1"/>
    </source>
</evidence>
<dbReference type="Pfam" id="PF26022">
    <property type="entry name" value="CC_Liprin_beta"/>
    <property type="match status" value="1"/>
</dbReference>
<feature type="coiled-coil region" evidence="2">
    <location>
        <begin position="80"/>
        <end position="149"/>
    </location>
</feature>
<keyword evidence="6" id="KW-1185">Reference proteome</keyword>
<dbReference type="Proteomes" id="UP000261540">
    <property type="component" value="Unplaced"/>
</dbReference>
<evidence type="ECO:0000256" key="1">
    <source>
        <dbReference type="ARBA" id="ARBA00022737"/>
    </source>
</evidence>
<evidence type="ECO:0000256" key="3">
    <source>
        <dbReference type="SAM" id="MobiDB-lite"/>
    </source>
</evidence>
<accession>A0A3B3QP59</accession>
<dbReference type="GeneTree" id="ENSGT01050000244951"/>
<dbReference type="GO" id="GO:0007528">
    <property type="term" value="P:neuromuscular junction development"/>
    <property type="evidence" value="ECO:0007669"/>
    <property type="project" value="TreeGrafter"/>
</dbReference>
<dbReference type="InterPro" id="IPR058914">
    <property type="entry name" value="LIPB1/2_CC"/>
</dbReference>
<proteinExistence type="predicted"/>
<evidence type="ECO:0000313" key="6">
    <source>
        <dbReference type="Proteomes" id="UP000261540"/>
    </source>
</evidence>
<keyword evidence="2" id="KW-0175">Coiled coil</keyword>
<evidence type="ECO:0000259" key="4">
    <source>
        <dbReference type="Pfam" id="PF26022"/>
    </source>
</evidence>
<feature type="domain" description="Liprin-beta-1/2 coiled-coil" evidence="4">
    <location>
        <begin position="84"/>
        <end position="184"/>
    </location>
</feature>
<reference evidence="5" key="1">
    <citation type="submission" date="2025-08" db="UniProtKB">
        <authorList>
            <consortium name="Ensembl"/>
        </authorList>
    </citation>
    <scope>IDENTIFICATION</scope>
</reference>
<sequence>AVESRGRRTPSSNCSRWEAELDLGRLGHNGPAAWRATLIFTSISLGLKRSPLPNQWAGESSRSLHVHLCEFGNVQTPVSNEGYQERLSRLEGDKESLVLQVSVLTDQVEAQGEKIRDLESNLEEHQHKLDSTEEMLQQELLRRTSLETQKLDLMDEVSYLKLKLVGMEEQQQGNREDKQQKAEVRGEERAWDGGGGPRPYSHSGDLPRQLPEAEPPQIGDSVLSVDGKGLLVGCH</sequence>